<proteinExistence type="inferred from homology"/>
<evidence type="ECO:0000256" key="5">
    <source>
        <dbReference type="ARBA" id="ARBA00040742"/>
    </source>
</evidence>
<name>A0A196SE87_BLAHN</name>
<dbReference type="SUPFAM" id="SSF89124">
    <property type="entry name" value="Nop domain"/>
    <property type="match status" value="1"/>
</dbReference>
<dbReference type="InterPro" id="IPR012974">
    <property type="entry name" value="NOP58/56_N"/>
</dbReference>
<evidence type="ECO:0000256" key="2">
    <source>
        <dbReference type="ARBA" id="ARBA00009211"/>
    </source>
</evidence>
<protein>
    <recommendedName>
        <fullName evidence="5">Nucleolar protein 56</fullName>
    </recommendedName>
</protein>
<dbReference type="InterPro" id="IPR012976">
    <property type="entry name" value="NOSIC"/>
</dbReference>
<sequence>MLGRLQSVHLVLHGSFDASLQEMLSNCGPLERLDLELVDAASIELEDFFLNQLKAIRISGASVSTLAVGDHSFGQLQYWPSLDLPQLRFLHIGAGSFPLVPSITIDDSSLPRLERLVFDAASMKGASSLLLQDLLHLTTLSFGDSSFTPLSVSDYYHATEKQKREMILAHGGSFFLENLPALSLLYFADGCFLLYQSLHLLHLPRLAALLTADCCFAALTALDLTATALQHLSLGNGSLRFASQLLFHLPSLLSLDTGRFACHDVERFECVSFPQLQSITLGYKSFAAAKMASIQNCSCIESLVVDKYALSTIPAFSLCGLPNLQHVCVASYALKKCKTLVIEDAPRLQSVILRGSDSSAAFAQTTQLTLKNVQDSVSDFKKFSQLIKLKAFVPFESAEDALENCNDISEGVLSKTLKLFLEVNLPSSKKLKDSPVVLGVIDARIGQAIQEELHIPCMTSDVVLEMTRGIRQHYSKFVSSLDGGAAEKAMLGLGHSYSRAHVKFNVNREDNMIIQAICILDQVGEDLNTFVMRIKEWYSWHFPELKDIVKDNYMYARVIKAIQSRAFFQAEDCVEKLKAVVLDEDVAQDIVNAGRASMGQELNAMDLVSVNLFADKVIELCKYREDLFEYLQQRMHSVAPNLSALIGEVVGARLISHSGSLVNLAKSPASTIQILGAEKALFRALKTRSNTPKYGIIFHSSFIGRAGAKNKGRISRYLANKCSIASRLDSFSEEPTDLYGLKMKEQVEQRLNFYETGVPPQKNADAMLEVAEEIKKEKAEKPAEKPAEEKKEEKPVEKEEKKKEKKEKKEKKDKKKEKKEKKDKKEKQ</sequence>
<dbReference type="Pfam" id="PF24758">
    <property type="entry name" value="LRR_At5g56370"/>
    <property type="match status" value="1"/>
</dbReference>
<dbReference type="SUPFAM" id="SSF52058">
    <property type="entry name" value="L domain-like"/>
    <property type="match status" value="1"/>
</dbReference>
<dbReference type="PANTHER" id="PTHR10894">
    <property type="entry name" value="NUCLEOLAR PROTEIN 5 NUCLEOLAR PROTEIN NOP5 NOP58"/>
    <property type="match status" value="1"/>
</dbReference>
<accession>A0A196SE87</accession>
<evidence type="ECO:0000256" key="3">
    <source>
        <dbReference type="ARBA" id="ARBA00022517"/>
    </source>
</evidence>
<keyword evidence="3" id="KW-0690">Ribosome biogenesis</keyword>
<keyword evidence="9" id="KW-1185">Reference proteome</keyword>
<dbReference type="OrthoDB" id="6780543at2759"/>
<comment type="caution">
    <text evidence="8">The sequence shown here is derived from an EMBL/GenBank/DDBJ whole genome shotgun (WGS) entry which is preliminary data.</text>
</comment>
<dbReference type="Gene3D" id="3.80.10.10">
    <property type="entry name" value="Ribonuclease Inhibitor"/>
    <property type="match status" value="1"/>
</dbReference>
<dbReference type="InterPro" id="IPR042239">
    <property type="entry name" value="Nop_C"/>
</dbReference>
<dbReference type="PROSITE" id="PS51358">
    <property type="entry name" value="NOP"/>
    <property type="match status" value="1"/>
</dbReference>
<feature type="region of interest" description="Disordered" evidence="6">
    <location>
        <begin position="770"/>
        <end position="828"/>
    </location>
</feature>
<dbReference type="EMBL" id="LXWW01000238">
    <property type="protein sequence ID" value="OAO14452.1"/>
    <property type="molecule type" value="Genomic_DNA"/>
</dbReference>
<dbReference type="Gene3D" id="1.10.246.90">
    <property type="entry name" value="Nop domain"/>
    <property type="match status" value="1"/>
</dbReference>
<dbReference type="Pfam" id="PF08156">
    <property type="entry name" value="NOP5NT"/>
    <property type="match status" value="1"/>
</dbReference>
<dbReference type="GO" id="GO:0030515">
    <property type="term" value="F:snoRNA binding"/>
    <property type="evidence" value="ECO:0007669"/>
    <property type="project" value="InterPro"/>
</dbReference>
<dbReference type="GO" id="GO:0032040">
    <property type="term" value="C:small-subunit processome"/>
    <property type="evidence" value="ECO:0007669"/>
    <property type="project" value="InterPro"/>
</dbReference>
<evidence type="ECO:0000313" key="8">
    <source>
        <dbReference type="EMBL" id="OAO14452.1"/>
    </source>
</evidence>
<evidence type="ECO:0000256" key="6">
    <source>
        <dbReference type="SAM" id="MobiDB-lite"/>
    </source>
</evidence>
<feature type="compositionally biased region" description="Basic residues" evidence="6">
    <location>
        <begin position="803"/>
        <end position="822"/>
    </location>
</feature>
<dbReference type="Pfam" id="PF01798">
    <property type="entry name" value="Nop"/>
    <property type="match status" value="1"/>
</dbReference>
<reference evidence="8 9" key="1">
    <citation type="submission" date="2016-05" db="EMBL/GenBank/DDBJ databases">
        <title>Nuclear genome of Blastocystis sp. subtype 1 NandII.</title>
        <authorList>
            <person name="Gentekaki E."/>
            <person name="Curtis B."/>
            <person name="Stairs C."/>
            <person name="Eme L."/>
            <person name="Herman E."/>
            <person name="Klimes V."/>
            <person name="Arias M.C."/>
            <person name="Elias M."/>
            <person name="Hilliou F."/>
            <person name="Klute M."/>
            <person name="Malik S.-B."/>
            <person name="Pightling A."/>
            <person name="Rachubinski R."/>
            <person name="Salas D."/>
            <person name="Schlacht A."/>
            <person name="Suga H."/>
            <person name="Archibald J."/>
            <person name="Ball S.G."/>
            <person name="Clark G."/>
            <person name="Dacks J."/>
            <person name="Van Der Giezen M."/>
            <person name="Tsaousis A."/>
            <person name="Roger A."/>
        </authorList>
    </citation>
    <scope>NUCLEOTIDE SEQUENCE [LARGE SCALE GENOMIC DNA]</scope>
    <source>
        <strain evidence="9">ATCC 50177 / NandII</strain>
    </source>
</reference>
<dbReference type="SMART" id="SM00931">
    <property type="entry name" value="NOSIC"/>
    <property type="match status" value="1"/>
</dbReference>
<comment type="similarity">
    <text evidence="2">Belongs to the NOP5/NOP56 family.</text>
</comment>
<evidence type="ECO:0000259" key="7">
    <source>
        <dbReference type="PROSITE" id="PS51358"/>
    </source>
</evidence>
<dbReference type="GO" id="GO:0031428">
    <property type="term" value="C:box C/D methylation guide snoRNP complex"/>
    <property type="evidence" value="ECO:0007669"/>
    <property type="project" value="InterPro"/>
</dbReference>
<dbReference type="InterPro" id="IPR036070">
    <property type="entry name" value="Nop_dom_sf"/>
</dbReference>
<dbReference type="FunFam" id="1.10.246.90:FF:000001">
    <property type="entry name" value="Nucleolar protein 56"/>
    <property type="match status" value="1"/>
</dbReference>
<dbReference type="InterPro" id="IPR055411">
    <property type="entry name" value="LRR_FXL15/At3g58940/PEG3-like"/>
</dbReference>
<feature type="compositionally biased region" description="Basic and acidic residues" evidence="6">
    <location>
        <begin position="772"/>
        <end position="802"/>
    </location>
</feature>
<comment type="subcellular location">
    <subcellularLocation>
        <location evidence="1">Nucleus</location>
        <location evidence="1">Nucleolus</location>
    </subcellularLocation>
</comment>
<gene>
    <name evidence="8" type="ORF">AV274_3755</name>
</gene>
<dbReference type="InterPro" id="IPR002687">
    <property type="entry name" value="Nop_dom"/>
</dbReference>
<feature type="domain" description="Nop" evidence="7">
    <location>
        <begin position="638"/>
        <end position="756"/>
    </location>
</feature>
<dbReference type="PANTHER" id="PTHR10894:SF0">
    <property type="entry name" value="NUCLEOLAR PROTEIN 56"/>
    <property type="match status" value="1"/>
</dbReference>
<dbReference type="InterPro" id="IPR045056">
    <property type="entry name" value="Nop56/Nop58"/>
</dbReference>
<organism evidence="8 9">
    <name type="scientific">Blastocystis sp. subtype 1 (strain ATCC 50177 / NandII)</name>
    <dbReference type="NCBI Taxonomy" id="478820"/>
    <lineage>
        <taxon>Eukaryota</taxon>
        <taxon>Sar</taxon>
        <taxon>Stramenopiles</taxon>
        <taxon>Bigyra</taxon>
        <taxon>Opalozoa</taxon>
        <taxon>Opalinata</taxon>
        <taxon>Blastocystidae</taxon>
        <taxon>Blastocystis</taxon>
    </lineage>
</organism>
<evidence type="ECO:0000313" key="9">
    <source>
        <dbReference type="Proteomes" id="UP000078348"/>
    </source>
</evidence>
<dbReference type="InterPro" id="IPR032675">
    <property type="entry name" value="LRR_dom_sf"/>
</dbReference>
<dbReference type="Gene3D" id="1.10.287.4070">
    <property type="match status" value="1"/>
</dbReference>
<keyword evidence="4" id="KW-0539">Nucleus</keyword>
<dbReference type="STRING" id="478820.A0A196SE87"/>
<dbReference type="AlphaFoldDB" id="A0A196SE87"/>
<dbReference type="Proteomes" id="UP000078348">
    <property type="component" value="Unassembled WGS sequence"/>
</dbReference>
<dbReference type="GO" id="GO:0042254">
    <property type="term" value="P:ribosome biogenesis"/>
    <property type="evidence" value="ECO:0007669"/>
    <property type="project" value="UniProtKB-KW"/>
</dbReference>
<evidence type="ECO:0000256" key="1">
    <source>
        <dbReference type="ARBA" id="ARBA00004604"/>
    </source>
</evidence>
<evidence type="ECO:0000256" key="4">
    <source>
        <dbReference type="ARBA" id="ARBA00023242"/>
    </source>
</evidence>